<keyword evidence="3" id="KW-0272">Extracellular matrix</keyword>
<evidence type="ECO:0000256" key="4">
    <source>
        <dbReference type="SAM" id="MobiDB-lite"/>
    </source>
</evidence>
<evidence type="ECO:0000256" key="1">
    <source>
        <dbReference type="ARBA" id="ARBA00004498"/>
    </source>
</evidence>
<dbReference type="PANTHER" id="PTHR31118:SF18">
    <property type="entry name" value="KYNURENINE FORMAMIDASE-LIKE ISOFORM X1"/>
    <property type="match status" value="1"/>
</dbReference>
<feature type="signal peptide" evidence="5">
    <location>
        <begin position="1"/>
        <end position="22"/>
    </location>
</feature>
<evidence type="ECO:0000313" key="6">
    <source>
        <dbReference type="EnsemblPlants" id="Solyc10g049910.2.1"/>
    </source>
</evidence>
<dbReference type="Gramene" id="Solyc10g049910.2.1">
    <property type="protein sequence ID" value="Solyc10g049910.2.1"/>
    <property type="gene ID" value="Solyc10g049910.2"/>
</dbReference>
<dbReference type="InterPro" id="IPR037175">
    <property type="entry name" value="KFase_sf"/>
</dbReference>
<evidence type="ECO:0000256" key="5">
    <source>
        <dbReference type="SAM" id="SignalP"/>
    </source>
</evidence>
<keyword evidence="7" id="KW-1185">Reference proteome</keyword>
<feature type="region of interest" description="Disordered" evidence="4">
    <location>
        <begin position="26"/>
        <end position="46"/>
    </location>
</feature>
<dbReference type="AlphaFoldDB" id="A0A3Q7JB92"/>
<sequence>MTNHNTLVYCPLLLLATVLVLAGTTSTSDMSPENNGRREKLHKKESPVLVVDTPRDKNITVEGLNLDDAVPGVYTIHCLLLRLVHGDGSPTRCILFQ</sequence>
<dbReference type="PaxDb" id="4081-Solyc10g049910.1.1"/>
<evidence type="ECO:0000313" key="7">
    <source>
        <dbReference type="Proteomes" id="UP000004994"/>
    </source>
</evidence>
<dbReference type="InterPro" id="IPR007325">
    <property type="entry name" value="KFase/CYL"/>
</dbReference>
<comment type="subcellular location">
    <subcellularLocation>
        <location evidence="1">Secreted</location>
        <location evidence="1">Extracellular space</location>
        <location evidence="1">Extracellular matrix</location>
    </subcellularLocation>
</comment>
<dbReference type="PANTHER" id="PTHR31118">
    <property type="entry name" value="CYCLASE-LIKE PROTEIN 2"/>
    <property type="match status" value="1"/>
</dbReference>
<name>A0A3Q7JB92_SOLLC</name>
<comment type="similarity">
    <text evidence="2">Belongs to the Cyclase 1 superfamily.</text>
</comment>
<proteinExistence type="inferred from homology"/>
<evidence type="ECO:0000256" key="2">
    <source>
        <dbReference type="ARBA" id="ARBA00007865"/>
    </source>
</evidence>
<dbReference type="GO" id="GO:0004061">
    <property type="term" value="F:arylformamidase activity"/>
    <property type="evidence" value="ECO:0007669"/>
    <property type="project" value="InterPro"/>
</dbReference>
<dbReference type="SUPFAM" id="SSF102198">
    <property type="entry name" value="Putative cyclase"/>
    <property type="match status" value="1"/>
</dbReference>
<protein>
    <submittedName>
        <fullName evidence="6">Uncharacterized protein</fullName>
    </submittedName>
</protein>
<organism evidence="6">
    <name type="scientific">Solanum lycopersicum</name>
    <name type="common">Tomato</name>
    <name type="synonym">Lycopersicon esculentum</name>
    <dbReference type="NCBI Taxonomy" id="4081"/>
    <lineage>
        <taxon>Eukaryota</taxon>
        <taxon>Viridiplantae</taxon>
        <taxon>Streptophyta</taxon>
        <taxon>Embryophyta</taxon>
        <taxon>Tracheophyta</taxon>
        <taxon>Spermatophyta</taxon>
        <taxon>Magnoliopsida</taxon>
        <taxon>eudicotyledons</taxon>
        <taxon>Gunneridae</taxon>
        <taxon>Pentapetalae</taxon>
        <taxon>asterids</taxon>
        <taxon>lamiids</taxon>
        <taxon>Solanales</taxon>
        <taxon>Solanaceae</taxon>
        <taxon>Solanoideae</taxon>
        <taxon>Solaneae</taxon>
        <taxon>Solanum</taxon>
        <taxon>Solanum subgen. Lycopersicon</taxon>
    </lineage>
</organism>
<keyword evidence="3" id="KW-0964">Secreted</keyword>
<dbReference type="InParanoid" id="A0A3Q7JB92"/>
<dbReference type="EnsemblPlants" id="Solyc10g049910.2.1">
    <property type="protein sequence ID" value="Solyc10g049910.2.1"/>
    <property type="gene ID" value="Solyc10g049910.2"/>
</dbReference>
<feature type="chain" id="PRO_5018699758" evidence="5">
    <location>
        <begin position="23"/>
        <end position="97"/>
    </location>
</feature>
<feature type="compositionally biased region" description="Basic and acidic residues" evidence="4">
    <location>
        <begin position="35"/>
        <end position="46"/>
    </location>
</feature>
<dbReference type="GO" id="GO:0019441">
    <property type="term" value="P:L-tryptophan catabolic process to kynurenine"/>
    <property type="evidence" value="ECO:0007669"/>
    <property type="project" value="InterPro"/>
</dbReference>
<keyword evidence="5" id="KW-0732">Signal</keyword>
<reference evidence="6" key="1">
    <citation type="journal article" date="2012" name="Nature">
        <title>The tomato genome sequence provides insights into fleshy fruit evolution.</title>
        <authorList>
            <consortium name="Tomato Genome Consortium"/>
        </authorList>
    </citation>
    <scope>NUCLEOTIDE SEQUENCE [LARGE SCALE GENOMIC DNA]</scope>
    <source>
        <strain evidence="6">cv. Heinz 1706</strain>
    </source>
</reference>
<dbReference type="Gene3D" id="3.50.30.50">
    <property type="entry name" value="Putative cyclase"/>
    <property type="match status" value="1"/>
</dbReference>
<accession>A0A3Q7JB92</accession>
<evidence type="ECO:0000256" key="3">
    <source>
        <dbReference type="ARBA" id="ARBA00022530"/>
    </source>
</evidence>
<dbReference type="STRING" id="4081.A0A3Q7JB92"/>
<dbReference type="Proteomes" id="UP000004994">
    <property type="component" value="Chromosome 10"/>
</dbReference>
<reference evidence="6" key="2">
    <citation type="submission" date="2019-01" db="UniProtKB">
        <authorList>
            <consortium name="EnsemblPlants"/>
        </authorList>
    </citation>
    <scope>IDENTIFICATION</scope>
    <source>
        <strain evidence="6">cv. Heinz 1706</strain>
    </source>
</reference>